<dbReference type="SUPFAM" id="SSF54160">
    <property type="entry name" value="Chromo domain-like"/>
    <property type="match status" value="1"/>
</dbReference>
<dbReference type="EMBL" id="CDSF01000084">
    <property type="protein sequence ID" value="CEO98411.1"/>
    <property type="molecule type" value="Genomic_DNA"/>
</dbReference>
<protein>
    <recommendedName>
        <fullName evidence="6">Chromo domain-containing protein</fullName>
    </recommendedName>
</protein>
<organism evidence="2 4">
    <name type="scientific">Plasmodiophora brassicae</name>
    <name type="common">Clubroot disease agent</name>
    <dbReference type="NCBI Taxonomy" id="37360"/>
    <lineage>
        <taxon>Eukaryota</taxon>
        <taxon>Sar</taxon>
        <taxon>Rhizaria</taxon>
        <taxon>Endomyxa</taxon>
        <taxon>Phytomyxea</taxon>
        <taxon>Plasmodiophorida</taxon>
        <taxon>Plasmodiophoridae</taxon>
        <taxon>Plasmodiophora</taxon>
    </lineage>
</organism>
<reference evidence="3 5" key="2">
    <citation type="submission" date="2018-03" db="EMBL/GenBank/DDBJ databases">
        <authorList>
            <person name="Fogelqvist J."/>
        </authorList>
    </citation>
    <scope>NUCLEOTIDE SEQUENCE [LARGE SCALE GENOMIC DNA]</scope>
</reference>
<name>A0A0G4ITH2_PLABS</name>
<dbReference type="InterPro" id="IPR016197">
    <property type="entry name" value="Chromo-like_dom_sf"/>
</dbReference>
<evidence type="ECO:0008006" key="6">
    <source>
        <dbReference type="Google" id="ProtNLM"/>
    </source>
</evidence>
<feature type="region of interest" description="Disordered" evidence="1">
    <location>
        <begin position="136"/>
        <end position="191"/>
    </location>
</feature>
<accession>A0A0G4ITH2</accession>
<geneLocation type="mitochondrion" evidence="3"/>
<dbReference type="EMBL" id="OVEO01000002">
    <property type="protein sequence ID" value="SPQ94497.1"/>
    <property type="molecule type" value="Genomic_DNA"/>
</dbReference>
<feature type="region of interest" description="Disordered" evidence="1">
    <location>
        <begin position="37"/>
        <end position="110"/>
    </location>
</feature>
<feature type="compositionally biased region" description="Low complexity" evidence="1">
    <location>
        <begin position="163"/>
        <end position="191"/>
    </location>
</feature>
<dbReference type="CDD" id="cd00024">
    <property type="entry name" value="CD_CSD"/>
    <property type="match status" value="1"/>
</dbReference>
<keyword evidence="3" id="KW-0496">Mitochondrion</keyword>
<proteinExistence type="predicted"/>
<evidence type="ECO:0000313" key="5">
    <source>
        <dbReference type="Proteomes" id="UP000290189"/>
    </source>
</evidence>
<reference evidence="2 4" key="1">
    <citation type="submission" date="2015-02" db="EMBL/GenBank/DDBJ databases">
        <authorList>
            <person name="Chooi Y.-H."/>
        </authorList>
    </citation>
    <scope>NUCLEOTIDE SEQUENCE [LARGE SCALE GENOMIC DNA]</scope>
    <source>
        <strain evidence="2">E3</strain>
    </source>
</reference>
<keyword evidence="4" id="KW-1185">Reference proteome</keyword>
<sequence>MDAWREVGQLAFKLAAAEDKTRDLVDLILELDRHHSAKKYLERGPSPGPPSVTVKPSSSQSAIAGLLENQWHVPQRKRRREPTARLATPAGGLPSKTMPAKTPSATPLRKPTIVERPTPLVSKPIIVETLVGASATPVLPSPPNPSSDDVVIHSPTKRRGRPAKLSMSSASSSAKKSTKGASAKTPAKTSTSKTYTVDTLVGAELDDNGQVLYRVRWKGPWSDTMEPYDNVCHLREDIEDVYIKASQPVRRAMEEFGHIDEQDRRALRQQFRKSL</sequence>
<evidence type="ECO:0000313" key="3">
    <source>
        <dbReference type="EMBL" id="SPQ94497.1"/>
    </source>
</evidence>
<dbReference type="Gene3D" id="2.40.50.40">
    <property type="match status" value="1"/>
</dbReference>
<dbReference type="Proteomes" id="UP000290189">
    <property type="component" value="Unassembled WGS sequence"/>
</dbReference>
<gene>
    <name evidence="2" type="ORF">PBRA_006525</name>
    <name evidence="3" type="ORF">PLBR_LOCUS1712</name>
</gene>
<evidence type="ECO:0000256" key="1">
    <source>
        <dbReference type="SAM" id="MobiDB-lite"/>
    </source>
</evidence>
<dbReference type="AlphaFoldDB" id="A0A0G4ITH2"/>
<dbReference type="Proteomes" id="UP000039324">
    <property type="component" value="Unassembled WGS sequence"/>
</dbReference>
<evidence type="ECO:0000313" key="4">
    <source>
        <dbReference type="Proteomes" id="UP000039324"/>
    </source>
</evidence>
<evidence type="ECO:0000313" key="2">
    <source>
        <dbReference type="EMBL" id="CEO98411.1"/>
    </source>
</evidence>